<name>A0A0A9CCK9_ARUDO</name>
<evidence type="ECO:0000313" key="1">
    <source>
        <dbReference type="EMBL" id="JAD71095.1"/>
    </source>
</evidence>
<organism evidence="1">
    <name type="scientific">Arundo donax</name>
    <name type="common">Giant reed</name>
    <name type="synonym">Donax arundinaceus</name>
    <dbReference type="NCBI Taxonomy" id="35708"/>
    <lineage>
        <taxon>Eukaryota</taxon>
        <taxon>Viridiplantae</taxon>
        <taxon>Streptophyta</taxon>
        <taxon>Embryophyta</taxon>
        <taxon>Tracheophyta</taxon>
        <taxon>Spermatophyta</taxon>
        <taxon>Magnoliopsida</taxon>
        <taxon>Liliopsida</taxon>
        <taxon>Poales</taxon>
        <taxon>Poaceae</taxon>
        <taxon>PACMAD clade</taxon>
        <taxon>Arundinoideae</taxon>
        <taxon>Arundineae</taxon>
        <taxon>Arundo</taxon>
    </lineage>
</organism>
<reference evidence="1" key="1">
    <citation type="submission" date="2014-09" db="EMBL/GenBank/DDBJ databases">
        <authorList>
            <person name="Magalhaes I.L.F."/>
            <person name="Oliveira U."/>
            <person name="Santos F.R."/>
            <person name="Vidigal T.H.D.A."/>
            <person name="Brescovit A.D."/>
            <person name="Santos A.J."/>
        </authorList>
    </citation>
    <scope>NUCLEOTIDE SEQUENCE</scope>
    <source>
        <tissue evidence="1">Shoot tissue taken approximately 20 cm above the soil surface</tissue>
    </source>
</reference>
<proteinExistence type="predicted"/>
<reference evidence="1" key="2">
    <citation type="journal article" date="2015" name="Data Brief">
        <title>Shoot transcriptome of the giant reed, Arundo donax.</title>
        <authorList>
            <person name="Barrero R.A."/>
            <person name="Guerrero F.D."/>
            <person name="Moolhuijzen P."/>
            <person name="Goolsby J.A."/>
            <person name="Tidwell J."/>
            <person name="Bellgard S.E."/>
            <person name="Bellgard M.I."/>
        </authorList>
    </citation>
    <scope>NUCLEOTIDE SEQUENCE</scope>
    <source>
        <tissue evidence="1">Shoot tissue taken approximately 20 cm above the soil surface</tissue>
    </source>
</reference>
<sequence>MIISVLLCVEVKPLSSNWI</sequence>
<dbReference type="EMBL" id="GBRH01226800">
    <property type="protein sequence ID" value="JAD71095.1"/>
    <property type="molecule type" value="Transcribed_RNA"/>
</dbReference>
<dbReference type="AlphaFoldDB" id="A0A0A9CCK9"/>
<protein>
    <submittedName>
        <fullName evidence="1">Uncharacterized protein</fullName>
    </submittedName>
</protein>
<accession>A0A0A9CCK9</accession>